<dbReference type="Proteomes" id="UP001218638">
    <property type="component" value="Chromosome"/>
</dbReference>
<dbReference type="InterPro" id="IPR029068">
    <property type="entry name" value="Glyas_Bleomycin-R_OHBP_Dase"/>
</dbReference>
<dbReference type="PANTHER" id="PTHR34109:SF1">
    <property type="entry name" value="VOC DOMAIN-CONTAINING PROTEIN"/>
    <property type="match status" value="1"/>
</dbReference>
<gene>
    <name evidence="2" type="ORF">PXH66_00290</name>
</gene>
<proteinExistence type="predicted"/>
<dbReference type="CDD" id="cd07246">
    <property type="entry name" value="VOC_like"/>
    <property type="match status" value="1"/>
</dbReference>
<dbReference type="Gene3D" id="3.30.720.120">
    <property type="match status" value="1"/>
</dbReference>
<evidence type="ECO:0000259" key="1">
    <source>
        <dbReference type="PROSITE" id="PS51819"/>
    </source>
</evidence>
<dbReference type="PROSITE" id="PS51819">
    <property type="entry name" value="VOC"/>
    <property type="match status" value="1"/>
</dbReference>
<evidence type="ECO:0000313" key="3">
    <source>
        <dbReference type="Proteomes" id="UP001218638"/>
    </source>
</evidence>
<dbReference type="InterPro" id="IPR004360">
    <property type="entry name" value="Glyas_Fos-R_dOase_dom"/>
</dbReference>
<dbReference type="EMBL" id="CP119075">
    <property type="protein sequence ID" value="WED65286.1"/>
    <property type="molecule type" value="Genomic_DNA"/>
</dbReference>
<accession>A0AAF0CNY9</accession>
<keyword evidence="3" id="KW-1185">Reference proteome</keyword>
<dbReference type="RefSeq" id="WP_330927644.1">
    <property type="nucleotide sequence ID" value="NZ_CP119075.1"/>
</dbReference>
<protein>
    <submittedName>
        <fullName evidence="2">VOC family protein</fullName>
    </submittedName>
</protein>
<dbReference type="PANTHER" id="PTHR34109">
    <property type="entry name" value="BNAUNNG04460D PROTEIN-RELATED"/>
    <property type="match status" value="1"/>
</dbReference>
<dbReference type="KEGG" id="slom:PXH66_00290"/>
<reference evidence="2" key="1">
    <citation type="submission" date="2023-03" db="EMBL/GenBank/DDBJ databases">
        <title>Lomoglobus Profundus gen. nov., sp. nov., a novel member of the phylum Verrucomicrobia, isolated from deep-marine sediment of South China Sea.</title>
        <authorList>
            <person name="Ahmad T."/>
            <person name="Ishaq S.E."/>
            <person name="Wang F."/>
        </authorList>
    </citation>
    <scope>NUCLEOTIDE SEQUENCE</scope>
    <source>
        <strain evidence="2">LMO-M01</strain>
    </source>
</reference>
<name>A0AAF0CNY9_9BACT</name>
<organism evidence="2 3">
    <name type="scientific">Synoicihabitans lomoniglobus</name>
    <dbReference type="NCBI Taxonomy" id="2909285"/>
    <lineage>
        <taxon>Bacteria</taxon>
        <taxon>Pseudomonadati</taxon>
        <taxon>Verrucomicrobiota</taxon>
        <taxon>Opitutia</taxon>
        <taxon>Opitutales</taxon>
        <taxon>Opitutaceae</taxon>
        <taxon>Synoicihabitans</taxon>
    </lineage>
</organism>
<dbReference type="AlphaFoldDB" id="A0AAF0CNY9"/>
<dbReference type="Gene3D" id="3.30.720.110">
    <property type="match status" value="1"/>
</dbReference>
<dbReference type="InterPro" id="IPR037523">
    <property type="entry name" value="VOC_core"/>
</dbReference>
<dbReference type="SUPFAM" id="SSF54593">
    <property type="entry name" value="Glyoxalase/Bleomycin resistance protein/Dihydroxybiphenyl dioxygenase"/>
    <property type="match status" value="1"/>
</dbReference>
<sequence length="132" mass="14224">MRPHLIVPMLVCRDPGAEIAFCQRAFGASELSRRETEDGRVVHATLQINGSLIMVHDVSQHLASDAPTPDGSSPVVIYLYGETVDPVIETAIAAGARVVLPAADQFWGDRVGRVVDPEGHVWNIAARIEDGT</sequence>
<dbReference type="Pfam" id="PF00903">
    <property type="entry name" value="Glyoxalase"/>
    <property type="match status" value="1"/>
</dbReference>
<feature type="domain" description="VOC" evidence="1">
    <location>
        <begin position="2"/>
        <end position="127"/>
    </location>
</feature>
<evidence type="ECO:0000313" key="2">
    <source>
        <dbReference type="EMBL" id="WED65286.1"/>
    </source>
</evidence>